<sequence length="72" mass="7828">MNPTNRNTLLFLLISSLLPASTFGQKEGALDDLSTKAADLEAQVRKLDASTVEGANVLLELSDLYHKHGRAF</sequence>
<name>A0A382LBQ9_9ZZZZ</name>
<organism evidence="1">
    <name type="scientific">marine metagenome</name>
    <dbReference type="NCBI Taxonomy" id="408172"/>
    <lineage>
        <taxon>unclassified sequences</taxon>
        <taxon>metagenomes</taxon>
        <taxon>ecological metagenomes</taxon>
    </lineage>
</organism>
<dbReference type="AlphaFoldDB" id="A0A382LBQ9"/>
<feature type="non-terminal residue" evidence="1">
    <location>
        <position position="72"/>
    </location>
</feature>
<gene>
    <name evidence="1" type="ORF">METZ01_LOCUS286990</name>
</gene>
<accession>A0A382LBQ9</accession>
<dbReference type="EMBL" id="UINC01086043">
    <property type="protein sequence ID" value="SVC34136.1"/>
    <property type="molecule type" value="Genomic_DNA"/>
</dbReference>
<evidence type="ECO:0000313" key="1">
    <source>
        <dbReference type="EMBL" id="SVC34136.1"/>
    </source>
</evidence>
<protein>
    <submittedName>
        <fullName evidence="1">Uncharacterized protein</fullName>
    </submittedName>
</protein>
<proteinExistence type="predicted"/>
<reference evidence="1" key="1">
    <citation type="submission" date="2018-05" db="EMBL/GenBank/DDBJ databases">
        <authorList>
            <person name="Lanie J.A."/>
            <person name="Ng W.-L."/>
            <person name="Kazmierczak K.M."/>
            <person name="Andrzejewski T.M."/>
            <person name="Davidsen T.M."/>
            <person name="Wayne K.J."/>
            <person name="Tettelin H."/>
            <person name="Glass J.I."/>
            <person name="Rusch D."/>
            <person name="Podicherti R."/>
            <person name="Tsui H.-C.T."/>
            <person name="Winkler M.E."/>
        </authorList>
    </citation>
    <scope>NUCLEOTIDE SEQUENCE</scope>
</reference>